<evidence type="ECO:0000256" key="5">
    <source>
        <dbReference type="ARBA" id="ARBA00022989"/>
    </source>
</evidence>
<accession>A0A381VUR8</accession>
<name>A0A381VUR8_9ZZZZ</name>
<keyword evidence="5 7" id="KW-1133">Transmembrane helix</keyword>
<dbReference type="GO" id="GO:0005886">
    <property type="term" value="C:plasma membrane"/>
    <property type="evidence" value="ECO:0007669"/>
    <property type="project" value="UniProtKB-SubCell"/>
</dbReference>
<protein>
    <submittedName>
        <fullName evidence="8">Uncharacterized protein</fullName>
    </submittedName>
</protein>
<comment type="similarity">
    <text evidence="2">Belongs to the NrfD family.</text>
</comment>
<reference evidence="8" key="1">
    <citation type="submission" date="2018-05" db="EMBL/GenBank/DDBJ databases">
        <authorList>
            <person name="Lanie J.A."/>
            <person name="Ng W.-L."/>
            <person name="Kazmierczak K.M."/>
            <person name="Andrzejewski T.M."/>
            <person name="Davidsen T.M."/>
            <person name="Wayne K.J."/>
            <person name="Tettelin H."/>
            <person name="Glass J.I."/>
            <person name="Rusch D."/>
            <person name="Podicherti R."/>
            <person name="Tsui H.-C.T."/>
            <person name="Winkler M.E."/>
        </authorList>
    </citation>
    <scope>NUCLEOTIDE SEQUENCE</scope>
</reference>
<evidence type="ECO:0000256" key="2">
    <source>
        <dbReference type="ARBA" id="ARBA00008929"/>
    </source>
</evidence>
<feature type="transmembrane region" description="Helical" evidence="7">
    <location>
        <begin position="20"/>
        <end position="44"/>
    </location>
</feature>
<dbReference type="Gene3D" id="1.20.1630.10">
    <property type="entry name" value="Formate dehydrogenase/DMSO reductase domain"/>
    <property type="match status" value="1"/>
</dbReference>
<keyword evidence="3" id="KW-1003">Cell membrane</keyword>
<sequence>MTWSGTVLADRMGYEHSPWILHLIRWPLVAAALATAGYSGYLFAQAKARDFWQSPLLSLHLSVQALAAGAGIAVLLSSHSSNLGDKLPRFLAATLMVHLALIAFDEAIRALRCGKMDDAAKAAHIMLYGRYAKCFWMGIVLAVFSVGCALWIEPVGAVGVFAGLTSLASLAFYEHAWNLAGQAPPLS</sequence>
<keyword evidence="6 7" id="KW-0472">Membrane</keyword>
<evidence type="ECO:0000256" key="3">
    <source>
        <dbReference type="ARBA" id="ARBA00022475"/>
    </source>
</evidence>
<comment type="subcellular location">
    <subcellularLocation>
        <location evidence="1">Cell membrane</location>
        <topology evidence="1">Multi-pass membrane protein</topology>
    </subcellularLocation>
</comment>
<proteinExistence type="inferred from homology"/>
<evidence type="ECO:0000313" key="8">
    <source>
        <dbReference type="EMBL" id="SVA44014.1"/>
    </source>
</evidence>
<dbReference type="Pfam" id="PF03916">
    <property type="entry name" value="NrfD"/>
    <property type="match status" value="1"/>
</dbReference>
<feature type="transmembrane region" description="Helical" evidence="7">
    <location>
        <begin position="56"/>
        <end position="78"/>
    </location>
</feature>
<evidence type="ECO:0000256" key="6">
    <source>
        <dbReference type="ARBA" id="ARBA00023136"/>
    </source>
</evidence>
<organism evidence="8">
    <name type="scientific">marine metagenome</name>
    <dbReference type="NCBI Taxonomy" id="408172"/>
    <lineage>
        <taxon>unclassified sequences</taxon>
        <taxon>metagenomes</taxon>
        <taxon>ecological metagenomes</taxon>
    </lineage>
</organism>
<dbReference type="InterPro" id="IPR005614">
    <property type="entry name" value="NrfD-like"/>
</dbReference>
<feature type="transmembrane region" description="Helical" evidence="7">
    <location>
        <begin position="90"/>
        <end position="111"/>
    </location>
</feature>
<keyword evidence="4 7" id="KW-0812">Transmembrane</keyword>
<feature type="transmembrane region" description="Helical" evidence="7">
    <location>
        <begin position="131"/>
        <end position="152"/>
    </location>
</feature>
<evidence type="ECO:0000256" key="1">
    <source>
        <dbReference type="ARBA" id="ARBA00004651"/>
    </source>
</evidence>
<dbReference type="AlphaFoldDB" id="A0A381VUR8"/>
<gene>
    <name evidence="8" type="ORF">METZ01_LOCUS96868</name>
</gene>
<evidence type="ECO:0000256" key="4">
    <source>
        <dbReference type="ARBA" id="ARBA00022692"/>
    </source>
</evidence>
<evidence type="ECO:0000256" key="7">
    <source>
        <dbReference type="SAM" id="Phobius"/>
    </source>
</evidence>
<dbReference type="EMBL" id="UINC01009840">
    <property type="protein sequence ID" value="SVA44014.1"/>
    <property type="molecule type" value="Genomic_DNA"/>
</dbReference>